<feature type="domain" description="AIPP2-like SPOC-like" evidence="7">
    <location>
        <begin position="272"/>
        <end position="410"/>
    </location>
</feature>
<feature type="region of interest" description="Disordered" evidence="6">
    <location>
        <begin position="165"/>
        <end position="184"/>
    </location>
</feature>
<dbReference type="Pfam" id="PF23121">
    <property type="entry name" value="SPOC_AIPP2"/>
    <property type="match status" value="1"/>
</dbReference>
<dbReference type="InterPro" id="IPR056280">
    <property type="entry name" value="AIPP2-like_SPOC"/>
</dbReference>
<keyword evidence="3" id="KW-0862">Zinc</keyword>
<feature type="compositionally biased region" description="Basic and acidic residues" evidence="6">
    <location>
        <begin position="170"/>
        <end position="180"/>
    </location>
</feature>
<dbReference type="GO" id="GO:0140566">
    <property type="term" value="F:histone reader activity"/>
    <property type="evidence" value="ECO:0007669"/>
    <property type="project" value="InterPro"/>
</dbReference>
<protein>
    <recommendedName>
        <fullName evidence="7">AIPP2-like SPOC-like domain-containing protein</fullName>
    </recommendedName>
</protein>
<evidence type="ECO:0000256" key="5">
    <source>
        <dbReference type="ARBA" id="ARBA00023163"/>
    </source>
</evidence>
<organism evidence="8 9">
    <name type="scientific">Crotalaria pallida</name>
    <name type="common">Smooth rattlebox</name>
    <name type="synonym">Crotalaria striata</name>
    <dbReference type="NCBI Taxonomy" id="3830"/>
    <lineage>
        <taxon>Eukaryota</taxon>
        <taxon>Viridiplantae</taxon>
        <taxon>Streptophyta</taxon>
        <taxon>Embryophyta</taxon>
        <taxon>Tracheophyta</taxon>
        <taxon>Spermatophyta</taxon>
        <taxon>Magnoliopsida</taxon>
        <taxon>eudicotyledons</taxon>
        <taxon>Gunneridae</taxon>
        <taxon>Pentapetalae</taxon>
        <taxon>rosids</taxon>
        <taxon>fabids</taxon>
        <taxon>Fabales</taxon>
        <taxon>Fabaceae</taxon>
        <taxon>Papilionoideae</taxon>
        <taxon>50 kb inversion clade</taxon>
        <taxon>genistoids sensu lato</taxon>
        <taxon>core genistoids</taxon>
        <taxon>Crotalarieae</taxon>
        <taxon>Crotalaria</taxon>
    </lineage>
</organism>
<evidence type="ECO:0000256" key="4">
    <source>
        <dbReference type="ARBA" id="ARBA00023015"/>
    </source>
</evidence>
<sequence>MRPQLLWSRCPHGDSQNFYIGATIVRLRTAIENPGPDLLSRVEPCDICGDVGFHEVIVSCSIYCMQIYRTSIPEDWICEPCQSKNDTAAPCKVNQDSGRPAFTRQRPIRKGKVKFIPEDEVIKLSSGNPPAKPSLLSQKASVGSKITSNIPSLTLKSKASISKLPRNGGVHKDPMTDKHASLSLSKGSAKEHIWENISDKEVQTIDLQREKPKNGPPCEALSARKSVPNADSGSILCAVAECSRTTERSNLQSIPENFNRYCKFLPSSIAAWRGQFKIHQAAVSEKLYDEFKAQPPCTVNSKAYKFSSRMPSLLQLESLPMLNVLTDVFQNDCPTLQDIALYFFPSDSSERSRKNFNSLFELMNAEKLMLRSVTDGVELMVFTSNELNADSRGTVATVNADAGYFLWGVFRRIRTDKGIELLPEMDPVNMIGGKEVNEVVDMDVDRIGGKEMGEVVDMDVDMIGGKDVVGRIDVVRKVKPTSFFEMSSRTLPNISPNKEEEKMTTSSHMNKLALSAELGMKIKTEYPSDPSFLCKAVTEYRNPADKLDVPPGFETRACKRIMNYLLRFVMPRNGFVMAEEDDPSSSLQVMDPWAVVNFDTVVEANGHMEDCMEISNGMLGDKDIPNLAPSSNEDKAEMVDNTFGPWMLVAHGLFSYCNTKS</sequence>
<dbReference type="InterPro" id="IPR049914">
    <property type="entry name" value="PHD1-3/5-6"/>
</dbReference>
<keyword evidence="9" id="KW-1185">Reference proteome</keyword>
<evidence type="ECO:0000313" key="9">
    <source>
        <dbReference type="Proteomes" id="UP001372338"/>
    </source>
</evidence>
<name>A0AAN9DYU0_CROPI</name>
<keyword evidence="2" id="KW-0863">Zinc-finger</keyword>
<dbReference type="EMBL" id="JAYWIO010000008">
    <property type="protein sequence ID" value="KAK7243388.1"/>
    <property type="molecule type" value="Genomic_DNA"/>
</dbReference>
<dbReference type="Proteomes" id="UP001372338">
    <property type="component" value="Unassembled WGS sequence"/>
</dbReference>
<accession>A0AAN9DYU0</accession>
<evidence type="ECO:0000256" key="1">
    <source>
        <dbReference type="ARBA" id="ARBA00022723"/>
    </source>
</evidence>
<evidence type="ECO:0000256" key="2">
    <source>
        <dbReference type="ARBA" id="ARBA00022771"/>
    </source>
</evidence>
<dbReference type="PANTHER" id="PTHR33304">
    <property type="match status" value="1"/>
</dbReference>
<proteinExistence type="predicted"/>
<dbReference type="AlphaFoldDB" id="A0AAN9DYU0"/>
<dbReference type="PANTHER" id="PTHR33304:SF36">
    <property type="entry name" value="GB|AAF26970.1-RELATED"/>
    <property type="match status" value="1"/>
</dbReference>
<evidence type="ECO:0000313" key="8">
    <source>
        <dbReference type="EMBL" id="KAK7243388.1"/>
    </source>
</evidence>
<evidence type="ECO:0000259" key="7">
    <source>
        <dbReference type="Pfam" id="PF23121"/>
    </source>
</evidence>
<keyword evidence="1" id="KW-0479">Metal-binding</keyword>
<keyword evidence="4" id="KW-0805">Transcription regulation</keyword>
<keyword evidence="5" id="KW-0804">Transcription</keyword>
<comment type="caution">
    <text evidence="8">The sequence shown here is derived from an EMBL/GenBank/DDBJ whole genome shotgun (WGS) entry which is preliminary data.</text>
</comment>
<reference evidence="8 9" key="1">
    <citation type="submission" date="2024-01" db="EMBL/GenBank/DDBJ databases">
        <title>The genomes of 5 underutilized Papilionoideae crops provide insights into root nodulation and disease resistanc.</title>
        <authorList>
            <person name="Yuan L."/>
        </authorList>
    </citation>
    <scope>NUCLEOTIDE SEQUENCE [LARGE SCALE GENOMIC DNA]</scope>
    <source>
        <strain evidence="8">ZHUSHIDOU_FW_LH</strain>
        <tissue evidence="8">Leaf</tissue>
    </source>
</reference>
<dbReference type="GO" id="GO:0034244">
    <property type="term" value="P:negative regulation of transcription elongation by RNA polymerase II"/>
    <property type="evidence" value="ECO:0007669"/>
    <property type="project" value="InterPro"/>
</dbReference>
<evidence type="ECO:0000256" key="3">
    <source>
        <dbReference type="ARBA" id="ARBA00022833"/>
    </source>
</evidence>
<evidence type="ECO:0000256" key="6">
    <source>
        <dbReference type="SAM" id="MobiDB-lite"/>
    </source>
</evidence>
<gene>
    <name evidence="8" type="ORF">RIF29_38183</name>
</gene>
<dbReference type="GO" id="GO:0008270">
    <property type="term" value="F:zinc ion binding"/>
    <property type="evidence" value="ECO:0007669"/>
    <property type="project" value="UniProtKB-KW"/>
</dbReference>